<feature type="compositionally biased region" description="Basic residues" evidence="1">
    <location>
        <begin position="55"/>
        <end position="65"/>
    </location>
</feature>
<name>A0A7S3T129_EMIHU</name>
<dbReference type="AlphaFoldDB" id="A0A7S3T129"/>
<proteinExistence type="predicted"/>
<organism evidence="2">
    <name type="scientific">Emiliania huxleyi</name>
    <name type="common">Coccolithophore</name>
    <name type="synonym">Pontosphaera huxleyi</name>
    <dbReference type="NCBI Taxonomy" id="2903"/>
    <lineage>
        <taxon>Eukaryota</taxon>
        <taxon>Haptista</taxon>
        <taxon>Haptophyta</taxon>
        <taxon>Prymnesiophyceae</taxon>
        <taxon>Isochrysidales</taxon>
        <taxon>Noelaerhabdaceae</taxon>
        <taxon>Emiliania</taxon>
    </lineage>
</organism>
<evidence type="ECO:0000313" key="2">
    <source>
        <dbReference type="EMBL" id="CAE0570867.1"/>
    </source>
</evidence>
<feature type="compositionally biased region" description="Basic and acidic residues" evidence="1">
    <location>
        <begin position="12"/>
        <end position="26"/>
    </location>
</feature>
<accession>A0A7S3T129</accession>
<protein>
    <submittedName>
        <fullName evidence="2">Uncharacterized protein</fullName>
    </submittedName>
</protein>
<reference evidence="2" key="1">
    <citation type="submission" date="2021-01" db="EMBL/GenBank/DDBJ databases">
        <authorList>
            <person name="Corre E."/>
            <person name="Pelletier E."/>
            <person name="Niang G."/>
            <person name="Scheremetjew M."/>
            <person name="Finn R."/>
            <person name="Kale V."/>
            <person name="Holt S."/>
            <person name="Cochrane G."/>
            <person name="Meng A."/>
            <person name="Brown T."/>
            <person name="Cohen L."/>
        </authorList>
    </citation>
    <scope>NUCLEOTIDE SEQUENCE</scope>
    <source>
        <strain evidence="2">379</strain>
    </source>
</reference>
<gene>
    <name evidence="2" type="ORF">EHUX00137_LOCUS30433</name>
</gene>
<feature type="region of interest" description="Disordered" evidence="1">
    <location>
        <begin position="1"/>
        <end position="73"/>
    </location>
</feature>
<sequence length="193" mass="20346">MGKAAAAPAPDRNLRKREPIKYKSYDDAVEDEEDDAKAVSKRRKSAASDGDGRGRGGRGRGRGRPGRASNASLYARTLAPFPCPCDEGELAGWRESIAQLPDDAEVHMLRDLLDPARAAELDAAREEKERAAAAAAAAASAVPWPAPLPLPLPAAVGAQRREPLMGTRPPVCPVGERVASKAARRGGAQQQPG</sequence>
<evidence type="ECO:0000256" key="1">
    <source>
        <dbReference type="SAM" id="MobiDB-lite"/>
    </source>
</evidence>
<dbReference type="EMBL" id="HBIR01039042">
    <property type="protein sequence ID" value="CAE0570867.1"/>
    <property type="molecule type" value="Transcribed_RNA"/>
</dbReference>